<evidence type="ECO:0000313" key="15">
    <source>
        <dbReference type="EMBL" id="RAI42984.1"/>
    </source>
</evidence>
<evidence type="ECO:0000256" key="8">
    <source>
        <dbReference type="ARBA" id="ARBA00022898"/>
    </source>
</evidence>
<dbReference type="InterPro" id="IPR036052">
    <property type="entry name" value="TrpB-like_PALP_sf"/>
</dbReference>
<evidence type="ECO:0000256" key="4">
    <source>
        <dbReference type="ARBA" id="ARBA00013028"/>
    </source>
</evidence>
<dbReference type="InterPro" id="IPR000634">
    <property type="entry name" value="Ser/Thr_deHydtase_PyrdxlP-BS"/>
</dbReference>
<dbReference type="Gene3D" id="3.40.50.1100">
    <property type="match status" value="2"/>
</dbReference>
<evidence type="ECO:0000259" key="14">
    <source>
        <dbReference type="Pfam" id="PF14821"/>
    </source>
</evidence>
<dbReference type="InterPro" id="IPR037158">
    <property type="entry name" value="Thr_synth_N_sf"/>
</dbReference>
<evidence type="ECO:0000256" key="5">
    <source>
        <dbReference type="ARBA" id="ARBA00018679"/>
    </source>
</evidence>
<evidence type="ECO:0000256" key="2">
    <source>
        <dbReference type="ARBA" id="ARBA00004979"/>
    </source>
</evidence>
<evidence type="ECO:0000256" key="3">
    <source>
        <dbReference type="ARBA" id="ARBA00005517"/>
    </source>
</evidence>
<comment type="cofactor">
    <cofactor evidence="1 12">
        <name>pyridoxal 5'-phosphate</name>
        <dbReference type="ChEBI" id="CHEBI:597326"/>
    </cofactor>
</comment>
<organism evidence="15 16">
    <name type="scientific">Rhodoplanes roseus</name>
    <dbReference type="NCBI Taxonomy" id="29409"/>
    <lineage>
        <taxon>Bacteria</taxon>
        <taxon>Pseudomonadati</taxon>
        <taxon>Pseudomonadota</taxon>
        <taxon>Alphaproteobacteria</taxon>
        <taxon>Hyphomicrobiales</taxon>
        <taxon>Nitrobacteraceae</taxon>
        <taxon>Rhodoplanes</taxon>
    </lineage>
</organism>
<dbReference type="Pfam" id="PF14821">
    <property type="entry name" value="Thr_synth_N"/>
    <property type="match status" value="1"/>
</dbReference>
<feature type="domain" description="Tryptophan synthase beta chain-like PALP" evidence="13">
    <location>
        <begin position="113"/>
        <end position="369"/>
    </location>
</feature>
<feature type="modified residue" description="N6-(pyridoxal phosphate)lysine" evidence="12">
    <location>
        <position position="124"/>
    </location>
</feature>
<comment type="pathway">
    <text evidence="2">Amino-acid biosynthesis; L-threonine biosynthesis; L-threonine from L-aspartate: step 5/5.</text>
</comment>
<comment type="catalytic activity">
    <reaction evidence="10">
        <text>O-phospho-L-homoserine + H2O = L-threonine + phosphate</text>
        <dbReference type="Rhea" id="RHEA:10840"/>
        <dbReference type="ChEBI" id="CHEBI:15377"/>
        <dbReference type="ChEBI" id="CHEBI:43474"/>
        <dbReference type="ChEBI" id="CHEBI:57590"/>
        <dbReference type="ChEBI" id="CHEBI:57926"/>
        <dbReference type="EC" id="4.2.3.1"/>
    </reaction>
</comment>
<keyword evidence="7" id="KW-0791">Threonine biosynthesis</keyword>
<name>A0A327KY79_9BRAD</name>
<dbReference type="Pfam" id="PF24857">
    <property type="entry name" value="THR4_C"/>
    <property type="match status" value="1"/>
</dbReference>
<keyword evidence="6" id="KW-0028">Amino-acid biosynthesis</keyword>
<dbReference type="EMBL" id="NPEX01000114">
    <property type="protein sequence ID" value="RAI42984.1"/>
    <property type="molecule type" value="Genomic_DNA"/>
</dbReference>
<dbReference type="SUPFAM" id="SSF53686">
    <property type="entry name" value="Tryptophan synthase beta subunit-like PLP-dependent enzymes"/>
    <property type="match status" value="1"/>
</dbReference>
<evidence type="ECO:0000313" key="16">
    <source>
        <dbReference type="Proteomes" id="UP000249130"/>
    </source>
</evidence>
<proteinExistence type="inferred from homology"/>
<dbReference type="PANTHER" id="PTHR42690:SF1">
    <property type="entry name" value="THREONINE SYNTHASE-LIKE 2"/>
    <property type="match status" value="1"/>
</dbReference>
<dbReference type="PANTHER" id="PTHR42690">
    <property type="entry name" value="THREONINE SYNTHASE FAMILY MEMBER"/>
    <property type="match status" value="1"/>
</dbReference>
<dbReference type="GO" id="GO:0004795">
    <property type="term" value="F:threonine synthase activity"/>
    <property type="evidence" value="ECO:0007669"/>
    <property type="project" value="UniProtKB-UniRule"/>
</dbReference>
<dbReference type="GO" id="GO:0009088">
    <property type="term" value="P:threonine biosynthetic process"/>
    <property type="evidence" value="ECO:0007669"/>
    <property type="project" value="UniProtKB-UniRule"/>
</dbReference>
<evidence type="ECO:0000256" key="11">
    <source>
        <dbReference type="NCBIfam" id="TIGR00260"/>
    </source>
</evidence>
<dbReference type="OrthoDB" id="9763107at2"/>
<evidence type="ECO:0000256" key="12">
    <source>
        <dbReference type="PIRSR" id="PIRSR604450-51"/>
    </source>
</evidence>
<accession>A0A327KY79</accession>
<protein>
    <recommendedName>
        <fullName evidence="5 11">Threonine synthase</fullName>
        <ecNumber evidence="4 11">4.2.3.1</ecNumber>
    </recommendedName>
</protein>
<keyword evidence="8 12" id="KW-0663">Pyridoxal phosphate</keyword>
<dbReference type="UniPathway" id="UPA00050">
    <property type="reaction ID" value="UER00065"/>
</dbReference>
<dbReference type="InterPro" id="IPR001926">
    <property type="entry name" value="TrpB-like_PALP"/>
</dbReference>
<evidence type="ECO:0000256" key="1">
    <source>
        <dbReference type="ARBA" id="ARBA00001933"/>
    </source>
</evidence>
<dbReference type="NCBIfam" id="TIGR00260">
    <property type="entry name" value="thrC"/>
    <property type="match status" value="1"/>
</dbReference>
<dbReference type="AlphaFoldDB" id="A0A327KY79"/>
<dbReference type="Proteomes" id="UP000249130">
    <property type="component" value="Unassembled WGS sequence"/>
</dbReference>
<feature type="domain" description="Threonine synthase N-terminal" evidence="14">
    <location>
        <begin position="14"/>
        <end position="92"/>
    </location>
</feature>
<dbReference type="PROSITE" id="PS00165">
    <property type="entry name" value="DEHYDRATASE_SER_THR"/>
    <property type="match status" value="1"/>
</dbReference>
<comment type="similarity">
    <text evidence="3">Belongs to the threonine synthase family.</text>
</comment>
<dbReference type="CDD" id="cd01560">
    <property type="entry name" value="Thr-synth_2"/>
    <property type="match status" value="1"/>
</dbReference>
<dbReference type="InterPro" id="IPR004450">
    <property type="entry name" value="Thr_synthase-like"/>
</dbReference>
<dbReference type="EC" id="4.2.3.1" evidence="4 11"/>
<evidence type="ECO:0000256" key="7">
    <source>
        <dbReference type="ARBA" id="ARBA00022697"/>
    </source>
</evidence>
<reference evidence="15 16" key="1">
    <citation type="submission" date="2017-07" db="EMBL/GenBank/DDBJ databases">
        <title>Draft Genome Sequences of Select Purple Nonsulfur Bacteria.</title>
        <authorList>
            <person name="Lasarre B."/>
            <person name="Mckinlay J.B."/>
        </authorList>
    </citation>
    <scope>NUCLEOTIDE SEQUENCE [LARGE SCALE GENOMIC DNA]</scope>
    <source>
        <strain evidence="15 16">DSM 5909</strain>
    </source>
</reference>
<evidence type="ECO:0000256" key="6">
    <source>
        <dbReference type="ARBA" id="ARBA00022605"/>
    </source>
</evidence>
<dbReference type="GO" id="GO:0030170">
    <property type="term" value="F:pyridoxal phosphate binding"/>
    <property type="evidence" value="ECO:0007669"/>
    <property type="project" value="InterPro"/>
</dbReference>
<gene>
    <name evidence="15" type="ORF">CH341_16760</name>
</gene>
<evidence type="ECO:0000259" key="13">
    <source>
        <dbReference type="Pfam" id="PF00291"/>
    </source>
</evidence>
<evidence type="ECO:0000256" key="10">
    <source>
        <dbReference type="ARBA" id="ARBA00049144"/>
    </source>
</evidence>
<sequence length="485" mass="51441">MPRRAPEAARGFVRYISTRGEAPPLGFMDVTLAGLARDGGLYVPETWPTLDPAAIAGFAGRPYAEVLADVVAPFAVGSLATSELARMAREAYETFRHPAVVPLVQVAPNTFVLELFHGPTLAFKDLAMQVLSRLMDHALAARGERSTIVVATSGDTGGAAVEAFRGSAQADLFVLYPQGRISDVQRRMMTTAGADNVHALAIAGTFDDCQAIVKGLFNDHPFRDAVRLSGVNSINFARLVAQVVYYFAAAAALGAPHRKVAFTVPTGNFGDVFSGYVAARMGLPIDKLLVATNVNDILARTLATGTYQVRDVVPTTSPSMDIQVSSNFERLLFEAFDRDPRPVRAAMASLAKSQSFSVTARSLGAMRALFSADRAAEEEVAATIRTVRREAGYLLDPHTAVAMAVAEKEPRDPSIPMVVLSTAHPAKFPDAVEAACGIRPALPDWLADLGGRLETSTMLPADLAAVATYIRTHSRAASAGAGAAA</sequence>
<keyword evidence="16" id="KW-1185">Reference proteome</keyword>
<dbReference type="Gene3D" id="3.90.1380.10">
    <property type="entry name" value="Threonine synthase, N-terminal domain"/>
    <property type="match status" value="1"/>
</dbReference>
<dbReference type="InterPro" id="IPR029144">
    <property type="entry name" value="Thr_synth_N"/>
</dbReference>
<keyword evidence="9" id="KW-0456">Lyase</keyword>
<dbReference type="InterPro" id="IPR051166">
    <property type="entry name" value="Threonine_Synthase"/>
</dbReference>
<dbReference type="Pfam" id="PF00291">
    <property type="entry name" value="PALP"/>
    <property type="match status" value="1"/>
</dbReference>
<evidence type="ECO:0000256" key="9">
    <source>
        <dbReference type="ARBA" id="ARBA00023239"/>
    </source>
</evidence>
<comment type="caution">
    <text evidence="15">The sequence shown here is derived from an EMBL/GenBank/DDBJ whole genome shotgun (WGS) entry which is preliminary data.</text>
</comment>